<gene>
    <name evidence="2" type="ORF">GO495_21585</name>
</gene>
<dbReference type="RefSeq" id="WP_157301818.1">
    <property type="nucleotide sequence ID" value="NZ_BAAAZB010000026.1"/>
</dbReference>
<dbReference type="OrthoDB" id="659070at2"/>
<reference evidence="2 3" key="1">
    <citation type="submission" date="2019-12" db="EMBL/GenBank/DDBJ databases">
        <title>The draft genomic sequence of strain Chitinophaga oryziterrae JCM 16595.</title>
        <authorList>
            <person name="Zhang X."/>
        </authorList>
    </citation>
    <scope>NUCLEOTIDE SEQUENCE [LARGE SCALE GENOMIC DNA]</scope>
    <source>
        <strain evidence="2 3">JCM 16595</strain>
    </source>
</reference>
<evidence type="ECO:0000313" key="3">
    <source>
        <dbReference type="Proteomes" id="UP000468388"/>
    </source>
</evidence>
<accession>A0A6N8JE20</accession>
<proteinExistence type="predicted"/>
<sequence length="149" mass="16974">MKILLVFALMFGFINCTVAQTKVNLCRSYIFLDVLQRGLLLKEEPDTITRKESEIYYLRVLLKSCKGSMYIERRLVSNDNIVFSGSYMDAVKLDTVHGWAVDPATGVRSRSTSTQFSPLRTGVWKYYNDKGGLLKEEEYANGKLVAPEE</sequence>
<name>A0A6N8JE20_9BACT</name>
<evidence type="ECO:0008006" key="4">
    <source>
        <dbReference type="Google" id="ProtNLM"/>
    </source>
</evidence>
<comment type="caution">
    <text evidence="2">The sequence shown here is derived from an EMBL/GenBank/DDBJ whole genome shotgun (WGS) entry which is preliminary data.</text>
</comment>
<feature type="signal peptide" evidence="1">
    <location>
        <begin position="1"/>
        <end position="19"/>
    </location>
</feature>
<feature type="chain" id="PRO_5026685824" description="Toxin-antitoxin system YwqK family antitoxin" evidence="1">
    <location>
        <begin position="20"/>
        <end position="149"/>
    </location>
</feature>
<protein>
    <recommendedName>
        <fullName evidence="4">Toxin-antitoxin system YwqK family antitoxin</fullName>
    </recommendedName>
</protein>
<keyword evidence="1" id="KW-0732">Signal</keyword>
<dbReference type="Proteomes" id="UP000468388">
    <property type="component" value="Unassembled WGS sequence"/>
</dbReference>
<evidence type="ECO:0000256" key="1">
    <source>
        <dbReference type="SAM" id="SignalP"/>
    </source>
</evidence>
<keyword evidence="3" id="KW-1185">Reference proteome</keyword>
<evidence type="ECO:0000313" key="2">
    <source>
        <dbReference type="EMBL" id="MVT43204.1"/>
    </source>
</evidence>
<organism evidence="2 3">
    <name type="scientific">Chitinophaga oryziterrae</name>
    <dbReference type="NCBI Taxonomy" id="1031224"/>
    <lineage>
        <taxon>Bacteria</taxon>
        <taxon>Pseudomonadati</taxon>
        <taxon>Bacteroidota</taxon>
        <taxon>Chitinophagia</taxon>
        <taxon>Chitinophagales</taxon>
        <taxon>Chitinophagaceae</taxon>
        <taxon>Chitinophaga</taxon>
    </lineage>
</organism>
<dbReference type="EMBL" id="WRXO01000007">
    <property type="protein sequence ID" value="MVT43204.1"/>
    <property type="molecule type" value="Genomic_DNA"/>
</dbReference>
<dbReference type="AlphaFoldDB" id="A0A6N8JE20"/>